<evidence type="ECO:0000259" key="3">
    <source>
        <dbReference type="PROSITE" id="PS50110"/>
    </source>
</evidence>
<name>A0A6M0K399_9GAMM</name>
<comment type="caution">
    <text evidence="5">The sequence shown here is derived from an EMBL/GenBank/DDBJ whole genome shotgun (WGS) entry which is preliminary data.</text>
</comment>
<dbReference type="EMBL" id="JAAIJQ010000060">
    <property type="protein sequence ID" value="NEV63741.1"/>
    <property type="molecule type" value="Genomic_DNA"/>
</dbReference>
<gene>
    <name evidence="5" type="ORF">G3446_17900</name>
</gene>
<dbReference type="Gene3D" id="3.40.50.2300">
    <property type="match status" value="1"/>
</dbReference>
<keyword evidence="2" id="KW-0597">Phosphoprotein</keyword>
<dbReference type="PROSITE" id="PS50110">
    <property type="entry name" value="RESPONSE_REGULATORY"/>
    <property type="match status" value="1"/>
</dbReference>
<evidence type="ECO:0000313" key="6">
    <source>
        <dbReference type="Proteomes" id="UP000483379"/>
    </source>
</evidence>
<dbReference type="PANTHER" id="PTHR43228">
    <property type="entry name" value="TWO-COMPONENT RESPONSE REGULATOR"/>
    <property type="match status" value="1"/>
</dbReference>
<dbReference type="Pfam" id="PF04397">
    <property type="entry name" value="LytTR"/>
    <property type="match status" value="1"/>
</dbReference>
<dbReference type="Gene3D" id="2.40.50.1020">
    <property type="entry name" value="LytTr DNA-binding domain"/>
    <property type="match status" value="1"/>
</dbReference>
<dbReference type="PROSITE" id="PS50930">
    <property type="entry name" value="HTH_LYTTR"/>
    <property type="match status" value="1"/>
</dbReference>
<sequence>MRILVVDDEFPSRQCLRRLLASTGGDHELAGEATDAFEAIARCRAQPIDLVLMDTELPGMTVEEATRQLAKLERPPAIIFLASDDESNPAMAERPVAGCLLKPVNEDQLREALNIARRLALPRPQHVEKEEEMAAETPQRAEISARYRGGVRTVAIADIIFLQADQKYVNVRHLDGELLVDESLRSFEREFPDLFLRIHRNALVARSRLKGLVKLTDGTTRVELLDCDDRLAISRRHLPEVRRWLRERDAKTTHRLSPRRFDPRVDQQRR</sequence>
<evidence type="ECO:0000256" key="2">
    <source>
        <dbReference type="PROSITE-ProRule" id="PRU00169"/>
    </source>
</evidence>
<dbReference type="Proteomes" id="UP000483379">
    <property type="component" value="Unassembled WGS sequence"/>
</dbReference>
<dbReference type="InterPro" id="IPR052048">
    <property type="entry name" value="ST_Response_Regulator"/>
</dbReference>
<feature type="modified residue" description="4-aspartylphosphate" evidence="2">
    <location>
        <position position="54"/>
    </location>
</feature>
<dbReference type="SMART" id="SM00850">
    <property type="entry name" value="LytTR"/>
    <property type="match status" value="1"/>
</dbReference>
<keyword evidence="6" id="KW-1185">Reference proteome</keyword>
<organism evidence="5 6">
    <name type="scientific">Thiorhodococcus minor</name>
    <dbReference type="NCBI Taxonomy" id="57489"/>
    <lineage>
        <taxon>Bacteria</taxon>
        <taxon>Pseudomonadati</taxon>
        <taxon>Pseudomonadota</taxon>
        <taxon>Gammaproteobacteria</taxon>
        <taxon>Chromatiales</taxon>
        <taxon>Chromatiaceae</taxon>
        <taxon>Thiorhodococcus</taxon>
    </lineage>
</organism>
<evidence type="ECO:0000313" key="5">
    <source>
        <dbReference type="EMBL" id="NEV63741.1"/>
    </source>
</evidence>
<dbReference type="AlphaFoldDB" id="A0A6M0K399"/>
<dbReference type="InterPro" id="IPR007492">
    <property type="entry name" value="LytTR_DNA-bd_dom"/>
</dbReference>
<evidence type="ECO:0000256" key="1">
    <source>
        <dbReference type="ARBA" id="ARBA00023012"/>
    </source>
</evidence>
<dbReference type="PANTHER" id="PTHR43228:SF1">
    <property type="entry name" value="TWO-COMPONENT RESPONSE REGULATOR ARR22"/>
    <property type="match status" value="1"/>
</dbReference>
<protein>
    <submittedName>
        <fullName evidence="5">Response regulator transcription factor</fullName>
    </submittedName>
</protein>
<dbReference type="GO" id="GO:0003677">
    <property type="term" value="F:DNA binding"/>
    <property type="evidence" value="ECO:0007669"/>
    <property type="project" value="InterPro"/>
</dbReference>
<dbReference type="GO" id="GO:0000160">
    <property type="term" value="P:phosphorelay signal transduction system"/>
    <property type="evidence" value="ECO:0007669"/>
    <property type="project" value="UniProtKB-KW"/>
</dbReference>
<proteinExistence type="predicted"/>
<feature type="domain" description="Response regulatory" evidence="3">
    <location>
        <begin position="2"/>
        <end position="117"/>
    </location>
</feature>
<dbReference type="SMART" id="SM00448">
    <property type="entry name" value="REC"/>
    <property type="match status" value="1"/>
</dbReference>
<dbReference type="Pfam" id="PF00072">
    <property type="entry name" value="Response_reg"/>
    <property type="match status" value="1"/>
</dbReference>
<reference evidence="5 6" key="1">
    <citation type="submission" date="2020-02" db="EMBL/GenBank/DDBJ databases">
        <title>Genome sequences of Thiorhodococcus mannitoliphagus and Thiorhodococcus minor, purple sulfur photosynthetic bacteria in the gammaproteobacterial family, Chromatiaceae.</title>
        <authorList>
            <person name="Aviles F.A."/>
            <person name="Meyer T.E."/>
            <person name="Kyndt J.A."/>
        </authorList>
    </citation>
    <scope>NUCLEOTIDE SEQUENCE [LARGE SCALE GENOMIC DNA]</scope>
    <source>
        <strain evidence="5 6">DSM 11518</strain>
    </source>
</reference>
<evidence type="ECO:0000259" key="4">
    <source>
        <dbReference type="PROSITE" id="PS50930"/>
    </source>
</evidence>
<keyword evidence="1" id="KW-0902">Two-component regulatory system</keyword>
<dbReference type="InterPro" id="IPR011006">
    <property type="entry name" value="CheY-like_superfamily"/>
</dbReference>
<dbReference type="SUPFAM" id="SSF52172">
    <property type="entry name" value="CheY-like"/>
    <property type="match status" value="1"/>
</dbReference>
<dbReference type="InterPro" id="IPR001789">
    <property type="entry name" value="Sig_transdc_resp-reg_receiver"/>
</dbReference>
<feature type="domain" description="HTH LytTR-type" evidence="4">
    <location>
        <begin position="143"/>
        <end position="247"/>
    </location>
</feature>
<accession>A0A6M0K399</accession>